<dbReference type="STRING" id="1435377.SUSAZ_10435"/>
<accession>A0A0U3HFW6</accession>
<dbReference type="InterPro" id="IPR023393">
    <property type="entry name" value="START-like_dom_sf"/>
</dbReference>
<dbReference type="PaxDb" id="1435377-SUSAZ_10435"/>
<evidence type="ECO:0008006" key="5">
    <source>
        <dbReference type="Google" id="ProtNLM"/>
    </source>
</evidence>
<name>A0A0U3HFW6_9CREN</name>
<dbReference type="OMA" id="ATNECIR"/>
<evidence type="ECO:0000313" key="2">
    <source>
        <dbReference type="EMBL" id="ALU32444.1"/>
    </source>
</evidence>
<dbReference type="OrthoDB" id="34326at2157"/>
<dbReference type="EMBL" id="CP013694">
    <property type="protein sequence ID" value="ALU29708.1"/>
    <property type="molecule type" value="Genomic_DNA"/>
</dbReference>
<reference evidence="3 4" key="1">
    <citation type="submission" date="2015-12" db="EMBL/GenBank/DDBJ databases">
        <title>A stable core within a dynamic pangenome in Sulfolobus acidocaldarius.</title>
        <authorList>
            <person name="Anderson R."/>
            <person name="Kouris A."/>
            <person name="Seward C."/>
            <person name="Campbell K."/>
            <person name="Whitaker R."/>
        </authorList>
    </citation>
    <scope>NUCLEOTIDE SEQUENCE [LARGE SCALE GENOMIC DNA]</scope>
    <source>
        <strain evidence="1 4">GG12-C01-09</strain>
        <strain evidence="2 3">NG05B_CO5_07</strain>
    </source>
</reference>
<dbReference type="Proteomes" id="UP000065473">
    <property type="component" value="Chromosome"/>
</dbReference>
<proteinExistence type="predicted"/>
<dbReference type="Pfam" id="PF06240">
    <property type="entry name" value="COXG"/>
    <property type="match status" value="1"/>
</dbReference>
<dbReference type="InterPro" id="IPR010419">
    <property type="entry name" value="CO_DH_gsu"/>
</dbReference>
<evidence type="ECO:0000313" key="4">
    <source>
        <dbReference type="Proteomes" id="UP000065473"/>
    </source>
</evidence>
<evidence type="ECO:0000313" key="3">
    <source>
        <dbReference type="Proteomes" id="UP000060043"/>
    </source>
</evidence>
<dbReference type="EMBL" id="CP013695">
    <property type="protein sequence ID" value="ALU32444.1"/>
    <property type="molecule type" value="Genomic_DNA"/>
</dbReference>
<protein>
    <recommendedName>
        <fullName evidence="5">Carbon monoxide dehydrogenase</fullName>
    </recommendedName>
</protein>
<dbReference type="RefSeq" id="WP_011279014.1">
    <property type="nucleotide sequence ID" value="NZ_BHWZ01000006.1"/>
</dbReference>
<evidence type="ECO:0000313" key="1">
    <source>
        <dbReference type="EMBL" id="ALU29708.1"/>
    </source>
</evidence>
<dbReference type="Proteomes" id="UP000060043">
    <property type="component" value="Chromosome"/>
</dbReference>
<dbReference type="Gene3D" id="3.30.530.20">
    <property type="match status" value="1"/>
</dbReference>
<organism evidence="1 4">
    <name type="scientific">Sulfolobus acidocaldarius</name>
    <dbReference type="NCBI Taxonomy" id="2285"/>
    <lineage>
        <taxon>Archaea</taxon>
        <taxon>Thermoproteota</taxon>
        <taxon>Thermoprotei</taxon>
        <taxon>Sulfolobales</taxon>
        <taxon>Sulfolobaceae</taxon>
        <taxon>Sulfolobus</taxon>
    </lineage>
</organism>
<dbReference type="GeneID" id="14552739"/>
<dbReference type="AlphaFoldDB" id="A0A0U3HFW6"/>
<sequence>MPQKLSGKFKVKDPAKAVQFASNYSNFISCIPTARDIKDKKFKLDATVGAMKVTVDGELIDYKITENGYVATVQIRGPGVTTTTTTKSTLNGDEVTWEAEYKNEGSMVAMLGNLLDTSVQTMMNQTAECIKNKLNS</sequence>
<dbReference type="SUPFAM" id="SSF55961">
    <property type="entry name" value="Bet v1-like"/>
    <property type="match status" value="1"/>
</dbReference>
<gene>
    <name evidence="1" type="ORF">ATY89_06975</name>
    <name evidence="2" type="ORF">ATZ20_09995</name>
</gene>